<sequence length="126" mass="14720">MKKFFSLFVISILLMATAYAQKPSFCYAYTSNYSNKVLYISKVLDPNDFKGTTWNVLEYSIKEAFKQAVKNKVDNKLYEYALGITVNSQDQNDKLFTNSYDAGRERKKLIEKFKRDGYNVFELNVE</sequence>
<gene>
    <name evidence="2" type="ORF">B0O44_104546</name>
</gene>
<reference evidence="2 3" key="1">
    <citation type="submission" date="2018-06" db="EMBL/GenBank/DDBJ databases">
        <title>Genomic Encyclopedia of Archaeal and Bacterial Type Strains, Phase II (KMG-II): from individual species to whole genera.</title>
        <authorList>
            <person name="Goeker M."/>
        </authorList>
    </citation>
    <scope>NUCLEOTIDE SEQUENCE [LARGE SCALE GENOMIC DNA]</scope>
    <source>
        <strain evidence="2 3">DSM 27372</strain>
    </source>
</reference>
<organism evidence="2 3">
    <name type="scientific">Pedobacter nutrimenti</name>
    <dbReference type="NCBI Taxonomy" id="1241337"/>
    <lineage>
        <taxon>Bacteria</taxon>
        <taxon>Pseudomonadati</taxon>
        <taxon>Bacteroidota</taxon>
        <taxon>Sphingobacteriia</taxon>
        <taxon>Sphingobacteriales</taxon>
        <taxon>Sphingobacteriaceae</taxon>
        <taxon>Pedobacter</taxon>
    </lineage>
</organism>
<accession>A0A318UK63</accession>
<keyword evidence="3" id="KW-1185">Reference proteome</keyword>
<evidence type="ECO:0000256" key="1">
    <source>
        <dbReference type="SAM" id="SignalP"/>
    </source>
</evidence>
<dbReference type="AlphaFoldDB" id="A0A318UK63"/>
<keyword evidence="1" id="KW-0732">Signal</keyword>
<name>A0A318UK63_9SPHI</name>
<dbReference type="RefSeq" id="WP_146229842.1">
    <property type="nucleotide sequence ID" value="NZ_QKLU01000004.1"/>
</dbReference>
<feature type="chain" id="PRO_5016234310" evidence="1">
    <location>
        <begin position="21"/>
        <end position="126"/>
    </location>
</feature>
<dbReference type="Proteomes" id="UP000248198">
    <property type="component" value="Unassembled WGS sequence"/>
</dbReference>
<comment type="caution">
    <text evidence="2">The sequence shown here is derived from an EMBL/GenBank/DDBJ whole genome shotgun (WGS) entry which is preliminary data.</text>
</comment>
<evidence type="ECO:0000313" key="2">
    <source>
        <dbReference type="EMBL" id="PYF74375.1"/>
    </source>
</evidence>
<dbReference type="EMBL" id="QKLU01000004">
    <property type="protein sequence ID" value="PYF74375.1"/>
    <property type="molecule type" value="Genomic_DNA"/>
</dbReference>
<evidence type="ECO:0000313" key="3">
    <source>
        <dbReference type="Proteomes" id="UP000248198"/>
    </source>
</evidence>
<feature type="signal peptide" evidence="1">
    <location>
        <begin position="1"/>
        <end position="20"/>
    </location>
</feature>
<proteinExistence type="predicted"/>
<protein>
    <submittedName>
        <fullName evidence="2">Uncharacterized protein</fullName>
    </submittedName>
</protein>